<evidence type="ECO:0000313" key="2">
    <source>
        <dbReference type="EMBL" id="BCL59837.1"/>
    </source>
</evidence>
<keyword evidence="3" id="KW-1185">Reference proteome</keyword>
<accession>A0A8D5FTY3</accession>
<protein>
    <submittedName>
        <fullName evidence="2">Anti-sigma factor antagonist</fullName>
    </submittedName>
</protein>
<dbReference type="InterPro" id="IPR002645">
    <property type="entry name" value="STAS_dom"/>
</dbReference>
<sequence length="114" mass="13068">METEISRMDNATIFDLKGRLDSRTAPQFEKQVQDFLHSPDCHLVLNFNELDYISSAGLRIILNTAKAYKSSPYCFVTCCMQDHVQEVFEISGFDSFITIYQNLDDSLEQLRASS</sequence>
<dbReference type="KEGG" id="dbk:DGMP_05300"/>
<dbReference type="NCBIfam" id="TIGR00377">
    <property type="entry name" value="ant_ant_sig"/>
    <property type="match status" value="1"/>
</dbReference>
<evidence type="ECO:0000313" key="3">
    <source>
        <dbReference type="Proteomes" id="UP000826725"/>
    </source>
</evidence>
<proteinExistence type="predicted"/>
<dbReference type="AlphaFoldDB" id="A0A8D5FTY3"/>
<dbReference type="RefSeq" id="WP_228856022.1">
    <property type="nucleotide sequence ID" value="NZ_AP024086.1"/>
</dbReference>
<dbReference type="PANTHER" id="PTHR33495">
    <property type="entry name" value="ANTI-SIGMA FACTOR ANTAGONIST TM_1081-RELATED-RELATED"/>
    <property type="match status" value="1"/>
</dbReference>
<dbReference type="Pfam" id="PF01740">
    <property type="entry name" value="STAS"/>
    <property type="match status" value="1"/>
</dbReference>
<organism evidence="2 3">
    <name type="scientific">Desulfomarina profundi</name>
    <dbReference type="NCBI Taxonomy" id="2772557"/>
    <lineage>
        <taxon>Bacteria</taxon>
        <taxon>Pseudomonadati</taxon>
        <taxon>Thermodesulfobacteriota</taxon>
        <taxon>Desulfobulbia</taxon>
        <taxon>Desulfobulbales</taxon>
        <taxon>Desulfobulbaceae</taxon>
        <taxon>Desulfomarina</taxon>
    </lineage>
</organism>
<dbReference type="PROSITE" id="PS50801">
    <property type="entry name" value="STAS"/>
    <property type="match status" value="1"/>
</dbReference>
<evidence type="ECO:0000259" key="1">
    <source>
        <dbReference type="PROSITE" id="PS50801"/>
    </source>
</evidence>
<feature type="domain" description="STAS" evidence="1">
    <location>
        <begin position="1"/>
        <end position="110"/>
    </location>
</feature>
<dbReference type="CDD" id="cd07043">
    <property type="entry name" value="STAS_anti-anti-sigma_factors"/>
    <property type="match status" value="1"/>
</dbReference>
<dbReference type="GO" id="GO:0043856">
    <property type="term" value="F:anti-sigma factor antagonist activity"/>
    <property type="evidence" value="ECO:0007669"/>
    <property type="project" value="InterPro"/>
</dbReference>
<dbReference type="EMBL" id="AP024086">
    <property type="protein sequence ID" value="BCL59837.1"/>
    <property type="molecule type" value="Genomic_DNA"/>
</dbReference>
<dbReference type="InterPro" id="IPR003658">
    <property type="entry name" value="Anti-sigma_ant"/>
</dbReference>
<gene>
    <name evidence="2" type="ORF">DGMP_05300</name>
</gene>
<reference evidence="2" key="1">
    <citation type="submission" date="2020-09" db="EMBL/GenBank/DDBJ databases">
        <title>Desulfogranum mesoprofundum gen. nov., sp. nov., a novel mesophilic, sulfate-reducing chemolithoautotroph isolated from a deep-sea hydrothermal vent chimney in the Suiyo Seamount.</title>
        <authorList>
            <person name="Hashimoto Y."/>
            <person name="Nakagawa S."/>
        </authorList>
    </citation>
    <scope>NUCLEOTIDE SEQUENCE</scope>
    <source>
        <strain evidence="2">KT2</strain>
    </source>
</reference>
<dbReference type="Proteomes" id="UP000826725">
    <property type="component" value="Chromosome"/>
</dbReference>
<dbReference type="PANTHER" id="PTHR33495:SF14">
    <property type="entry name" value="ANTI-SIGMA FACTOR ANTAGONIST"/>
    <property type="match status" value="1"/>
</dbReference>
<name>A0A8D5FTY3_9BACT</name>